<evidence type="ECO:0000256" key="4">
    <source>
        <dbReference type="ARBA" id="ARBA00022960"/>
    </source>
</evidence>
<sequence length="320" mass="34226">MQVIWHTTRRFRSLRLPLLLACITACSTALAEAAPAPVPPTIQAASWLVVDGESGQILAEHDADAERQPASLTKLMTAYIVLRALRDGTLDQDEKVTVGVSDVAEVGSDEARMYLVPGQRVTVRNLVQGLIVASANDAALVLAKRVGGSLAAFEQLMNDTARQIGMQHTRFTTPSGITTPGNHSTARDLSTLARRLTVDFPEYYGYSSKQHFAYGKFEKRNKNWLLGRDPSVDGLKTGHTAAAGYCIVATASRPQQAPAMTRRVFAVVLGAPTAAARISGAEQLLNYAFSSFKDYASAPASGHPFITRAAGPSAVDAGRT</sequence>
<organism evidence="12 13">
    <name type="scientific">Burkholderia cenocepacia</name>
    <dbReference type="NCBI Taxonomy" id="95486"/>
    <lineage>
        <taxon>Bacteria</taxon>
        <taxon>Pseudomonadati</taxon>
        <taxon>Pseudomonadota</taxon>
        <taxon>Betaproteobacteria</taxon>
        <taxon>Burkholderiales</taxon>
        <taxon>Burkholderiaceae</taxon>
        <taxon>Burkholderia</taxon>
        <taxon>Burkholderia cepacia complex</taxon>
    </lineage>
</organism>
<dbReference type="PRINTS" id="PR00725">
    <property type="entry name" value="DADACBPTASE1"/>
</dbReference>
<evidence type="ECO:0000256" key="8">
    <source>
        <dbReference type="PIRSR" id="PIRSR618044-2"/>
    </source>
</evidence>
<feature type="active site" description="Proton acceptor" evidence="7">
    <location>
        <position position="74"/>
    </location>
</feature>
<dbReference type="Proteomes" id="UP000494322">
    <property type="component" value="Unassembled WGS sequence"/>
</dbReference>
<feature type="chain" id="PRO_5026944757" evidence="10">
    <location>
        <begin position="32"/>
        <end position="320"/>
    </location>
</feature>
<keyword evidence="6" id="KW-0961">Cell wall biogenesis/degradation</keyword>
<dbReference type="GO" id="GO:0008360">
    <property type="term" value="P:regulation of cell shape"/>
    <property type="evidence" value="ECO:0007669"/>
    <property type="project" value="UniProtKB-KW"/>
</dbReference>
<dbReference type="PANTHER" id="PTHR21581:SF6">
    <property type="entry name" value="TRAFFICKING PROTEIN PARTICLE COMPLEX SUBUNIT 12"/>
    <property type="match status" value="1"/>
</dbReference>
<evidence type="ECO:0000256" key="5">
    <source>
        <dbReference type="ARBA" id="ARBA00022984"/>
    </source>
</evidence>
<reference evidence="12 13" key="1">
    <citation type="submission" date="2020-04" db="EMBL/GenBank/DDBJ databases">
        <authorList>
            <person name="Depoorter E."/>
        </authorList>
    </citation>
    <scope>NUCLEOTIDE SEQUENCE [LARGE SCALE GENOMIC DNA]</scope>
    <source>
        <strain evidence="12 13">BCC0132</strain>
    </source>
</reference>
<dbReference type="GO" id="GO:0006508">
    <property type="term" value="P:proteolysis"/>
    <property type="evidence" value="ECO:0007669"/>
    <property type="project" value="InterPro"/>
</dbReference>
<dbReference type="Gene3D" id="3.40.710.10">
    <property type="entry name" value="DD-peptidase/beta-lactamase superfamily"/>
    <property type="match status" value="1"/>
</dbReference>
<protein>
    <submittedName>
        <fullName evidence="12">Peptidase</fullName>
    </submittedName>
</protein>
<feature type="signal peptide" evidence="10">
    <location>
        <begin position="1"/>
        <end position="31"/>
    </location>
</feature>
<evidence type="ECO:0000256" key="9">
    <source>
        <dbReference type="RuleBase" id="RU004016"/>
    </source>
</evidence>
<dbReference type="PANTHER" id="PTHR21581">
    <property type="entry name" value="D-ALANYL-D-ALANINE CARBOXYPEPTIDASE"/>
    <property type="match status" value="1"/>
</dbReference>
<dbReference type="GO" id="GO:0009002">
    <property type="term" value="F:serine-type D-Ala-D-Ala carboxypeptidase activity"/>
    <property type="evidence" value="ECO:0007669"/>
    <property type="project" value="InterPro"/>
</dbReference>
<keyword evidence="5" id="KW-0573">Peptidoglycan synthesis</keyword>
<evidence type="ECO:0000256" key="1">
    <source>
        <dbReference type="ARBA" id="ARBA00007164"/>
    </source>
</evidence>
<dbReference type="EMBL" id="CABWIK020000061">
    <property type="protein sequence ID" value="CAB3974674.1"/>
    <property type="molecule type" value="Genomic_DNA"/>
</dbReference>
<evidence type="ECO:0000256" key="10">
    <source>
        <dbReference type="SAM" id="SignalP"/>
    </source>
</evidence>
<evidence type="ECO:0000256" key="7">
    <source>
        <dbReference type="PIRSR" id="PIRSR618044-1"/>
    </source>
</evidence>
<dbReference type="InterPro" id="IPR001967">
    <property type="entry name" value="Peptidase_S11_N"/>
</dbReference>
<evidence type="ECO:0000256" key="6">
    <source>
        <dbReference type="ARBA" id="ARBA00023316"/>
    </source>
</evidence>
<comment type="similarity">
    <text evidence="1 9">Belongs to the peptidase S11 family.</text>
</comment>
<dbReference type="InterPro" id="IPR012338">
    <property type="entry name" value="Beta-lactam/transpept-like"/>
</dbReference>
<evidence type="ECO:0000313" key="13">
    <source>
        <dbReference type="Proteomes" id="UP000494322"/>
    </source>
</evidence>
<dbReference type="SUPFAM" id="SSF56601">
    <property type="entry name" value="beta-lactamase/transpeptidase-like"/>
    <property type="match status" value="1"/>
</dbReference>
<dbReference type="GO" id="GO:0071555">
    <property type="term" value="P:cell wall organization"/>
    <property type="evidence" value="ECO:0007669"/>
    <property type="project" value="UniProtKB-KW"/>
</dbReference>
<evidence type="ECO:0000313" key="12">
    <source>
        <dbReference type="EMBL" id="CAB3974674.1"/>
    </source>
</evidence>
<evidence type="ECO:0000256" key="3">
    <source>
        <dbReference type="ARBA" id="ARBA00022801"/>
    </source>
</evidence>
<dbReference type="InterPro" id="IPR018044">
    <property type="entry name" value="Peptidase_S11"/>
</dbReference>
<dbReference type="GO" id="GO:0009252">
    <property type="term" value="P:peptidoglycan biosynthetic process"/>
    <property type="evidence" value="ECO:0007669"/>
    <property type="project" value="UniProtKB-KW"/>
</dbReference>
<feature type="active site" evidence="7">
    <location>
        <position position="134"/>
    </location>
</feature>
<evidence type="ECO:0000256" key="2">
    <source>
        <dbReference type="ARBA" id="ARBA00022729"/>
    </source>
</evidence>
<keyword evidence="2 10" id="KW-0732">Signal</keyword>
<name>A0A6J5JRZ9_9BURK</name>
<proteinExistence type="inferred from homology"/>
<evidence type="ECO:0000259" key="11">
    <source>
        <dbReference type="Pfam" id="PF00768"/>
    </source>
</evidence>
<dbReference type="AlphaFoldDB" id="A0A6J5JRZ9"/>
<gene>
    <name evidence="12" type="ORF">BCO9919_06374</name>
</gene>
<dbReference type="Pfam" id="PF00768">
    <property type="entry name" value="Peptidase_S11"/>
    <property type="match status" value="1"/>
</dbReference>
<feature type="domain" description="Peptidase S11 D-alanyl-D-alanine carboxypeptidase A N-terminal" evidence="11">
    <location>
        <begin position="38"/>
        <end position="273"/>
    </location>
</feature>
<feature type="binding site" evidence="8">
    <location>
        <position position="236"/>
    </location>
    <ligand>
        <name>substrate</name>
    </ligand>
</feature>
<keyword evidence="4" id="KW-0133">Cell shape</keyword>
<accession>A0A6J5JRZ9</accession>
<feature type="active site" description="Acyl-ester intermediate" evidence="7">
    <location>
        <position position="71"/>
    </location>
</feature>
<keyword evidence="3" id="KW-0378">Hydrolase</keyword>